<dbReference type="InterPro" id="IPR022137">
    <property type="entry name" value="Znf_prot_DUF3669"/>
</dbReference>
<reference evidence="2" key="2">
    <citation type="submission" date="2023-01" db="EMBL/GenBank/DDBJ databases">
        <authorList>
            <person name="Petersen C."/>
        </authorList>
    </citation>
    <scope>NUCLEOTIDE SEQUENCE</scope>
    <source>
        <strain evidence="2">IBT 12815</strain>
    </source>
</reference>
<dbReference type="PANTHER" id="PTHR40780:SF2">
    <property type="entry name" value="DUF3669 DOMAIN-CONTAINING PROTEIN"/>
    <property type="match status" value="1"/>
</dbReference>
<evidence type="ECO:0000313" key="3">
    <source>
        <dbReference type="Proteomes" id="UP001213799"/>
    </source>
</evidence>
<dbReference type="Pfam" id="PF12417">
    <property type="entry name" value="DUF3669"/>
    <property type="match status" value="1"/>
</dbReference>
<protein>
    <recommendedName>
        <fullName evidence="1">DUF3669 domain-containing protein</fullName>
    </recommendedName>
</protein>
<feature type="domain" description="DUF3669" evidence="1">
    <location>
        <begin position="321"/>
        <end position="380"/>
    </location>
</feature>
<accession>A0AAD6EB04</accession>
<dbReference type="EMBL" id="JAQJAE010000002">
    <property type="protein sequence ID" value="KAJ5607268.1"/>
    <property type="molecule type" value="Genomic_DNA"/>
</dbReference>
<comment type="caution">
    <text evidence="2">The sequence shown here is derived from an EMBL/GenBank/DDBJ whole genome shotgun (WGS) entry which is preliminary data.</text>
</comment>
<proteinExistence type="predicted"/>
<dbReference type="Proteomes" id="UP001213799">
    <property type="component" value="Unassembled WGS sequence"/>
</dbReference>
<dbReference type="PANTHER" id="PTHR40780">
    <property type="entry name" value="DUF3669 DOMAIN-CONTAINING PROTEIN"/>
    <property type="match status" value="1"/>
</dbReference>
<name>A0AAD6EB04_9EURO</name>
<dbReference type="GeneID" id="81585187"/>
<organism evidence="2 3">
    <name type="scientific">Penicillium hordei</name>
    <dbReference type="NCBI Taxonomy" id="40994"/>
    <lineage>
        <taxon>Eukaryota</taxon>
        <taxon>Fungi</taxon>
        <taxon>Dikarya</taxon>
        <taxon>Ascomycota</taxon>
        <taxon>Pezizomycotina</taxon>
        <taxon>Eurotiomycetes</taxon>
        <taxon>Eurotiomycetidae</taxon>
        <taxon>Eurotiales</taxon>
        <taxon>Aspergillaceae</taxon>
        <taxon>Penicillium</taxon>
    </lineage>
</organism>
<sequence length="407" mass="46260">MDRRKQVRTDYSAYTITESIEDLALTGFQSAKHTFFPPEEIAAAKPEETLARMLSTKSYISITSSLTELNNEARGNPSQRQFLEIGKGQCGTVYAIVGTDTVAKLPNSPVKVPQLLADFKMHASVKEAMDDVKNLIKLDIHIPKLYSWETPKSKGFWTNNSLHFPKTADAQNFAMISSRVFPLPLLVREAIVDVLCSPSIQKYKLEFLAKPENKDCLIRVYLGRRMTNKTNPNVKSFKLRNFPLHVNEMEDLQLNTCAFAHVMAQTLAILHWKAGVDGNDIEFILGSSPLLSQMPRSDEITDEDEWSLGDRFDFSHRSISMWLIDFNLCAKFEENPAGLKQIVDAFTWNDPYYPSPELTTAKDKKLWFEFRKRYLEVSGVLTTSAMPGRFIAEIEKRGRKANVGELF</sequence>
<dbReference type="RefSeq" id="XP_056754693.1">
    <property type="nucleotide sequence ID" value="XM_056894945.1"/>
</dbReference>
<reference evidence="2" key="1">
    <citation type="journal article" date="2023" name="IMA Fungus">
        <title>Comparative genomic study of the Penicillium genus elucidates a diverse pangenome and 15 lateral gene transfer events.</title>
        <authorList>
            <person name="Petersen C."/>
            <person name="Sorensen T."/>
            <person name="Nielsen M.R."/>
            <person name="Sondergaard T.E."/>
            <person name="Sorensen J.L."/>
            <person name="Fitzpatrick D.A."/>
            <person name="Frisvad J.C."/>
            <person name="Nielsen K.L."/>
        </authorList>
    </citation>
    <scope>NUCLEOTIDE SEQUENCE</scope>
    <source>
        <strain evidence="2">IBT 12815</strain>
    </source>
</reference>
<evidence type="ECO:0000313" key="2">
    <source>
        <dbReference type="EMBL" id="KAJ5607268.1"/>
    </source>
</evidence>
<keyword evidence="3" id="KW-1185">Reference proteome</keyword>
<gene>
    <name evidence="2" type="ORF">N7537_003887</name>
</gene>
<evidence type="ECO:0000259" key="1">
    <source>
        <dbReference type="Pfam" id="PF12417"/>
    </source>
</evidence>
<dbReference type="AlphaFoldDB" id="A0AAD6EB04"/>